<sequence>MKRINVLHFGAGNIGRGVILPIYQQNDFSIDLVELNQNTVNELQKQKQYQVHYLDCDQSQLVNDFNTWNLKDEAKIIELMERADVISTSIGAKNLASLKTLFDKAKFHKRAIVLCFENGFRISSNFKNILQLNNTQVNFVDVVIDTIAPNFEKKANFLDIYCEKYSEIYAETFPLEIKGVNQTNSLDRFIIKKLLLVNALHSVIGLLGFQQKLKYVHETLQVKSNLTFVEKLAQQIIDALCAEYPEFNKNNLLSYGKNNLVRFANPKIQDLNTRLIREPLRKLNQNERFYAIYKLFKKNKIALNNILQVYLMVLKTNITDDTESQQIAKLINEKAWTELAKLSSLEESEWNLIKQELSREITKK</sequence>
<dbReference type="EC" id="1.1.1.17" evidence="2 7"/>
<dbReference type="RefSeq" id="WP_014575046.1">
    <property type="nucleotide sequence ID" value="NZ_CP010546.1"/>
</dbReference>
<dbReference type="GeneID" id="66608661"/>
<dbReference type="HAMAP" id="MF_00196">
    <property type="entry name" value="Mannitol_dehydrog"/>
    <property type="match status" value="1"/>
</dbReference>
<dbReference type="SUPFAM" id="SSF48179">
    <property type="entry name" value="6-phosphogluconate dehydrogenase C-terminal domain-like"/>
    <property type="match status" value="1"/>
</dbReference>
<evidence type="ECO:0000256" key="1">
    <source>
        <dbReference type="ARBA" id="ARBA00006541"/>
    </source>
</evidence>
<dbReference type="Gene3D" id="3.40.50.720">
    <property type="entry name" value="NAD(P)-binding Rossmann-like Domain"/>
    <property type="match status" value="1"/>
</dbReference>
<dbReference type="eggNOG" id="COG0246">
    <property type="taxonomic scope" value="Bacteria"/>
</dbReference>
<dbReference type="InterPro" id="IPR023028">
    <property type="entry name" value="Mannitol_1_phos_5_DH"/>
</dbReference>
<dbReference type="AlphaFoldDB" id="A0A0H3DLK4"/>
<reference evidence="10 11" key="1">
    <citation type="journal article" date="2010" name="Appl. Environ. Microbiol.">
        <title>Targeted chromosomal knockouts in Mycoplasma pneumoniae.</title>
        <authorList>
            <person name="Krishnakumar R."/>
            <person name="Assad-Garcia N."/>
            <person name="Benders G.A."/>
            <person name="Phan Q."/>
            <person name="Montague M.G."/>
            <person name="Glass J.I."/>
        </authorList>
    </citation>
    <scope>NUCLEOTIDE SEQUENCE [LARGE SCALE GENOMIC DNA]</scope>
    <source>
        <strain evidence="11">ATCC 15531 / DSM 22911 / NBRC 14401 / NCTC 10119 / FH</strain>
    </source>
</reference>
<keyword evidence="5 7" id="KW-0520">NAD</keyword>
<dbReference type="Pfam" id="PF08125">
    <property type="entry name" value="Mannitol_dh_C"/>
    <property type="match status" value="1"/>
</dbReference>
<keyword evidence="4 7" id="KW-0560">Oxidoreductase</keyword>
<gene>
    <name evidence="7" type="primary">mtlD</name>
    <name evidence="10" type="ordered locus">MPNE_0760</name>
</gene>
<evidence type="ECO:0000259" key="8">
    <source>
        <dbReference type="Pfam" id="PF01232"/>
    </source>
</evidence>
<dbReference type="EMBL" id="CP002077">
    <property type="protein sequence ID" value="ADK87166.1"/>
    <property type="molecule type" value="Genomic_DNA"/>
</dbReference>
<dbReference type="Proteomes" id="UP000007756">
    <property type="component" value="Chromosome"/>
</dbReference>
<dbReference type="KEGG" id="mpj:MPNE_0760"/>
<proteinExistence type="inferred from homology"/>
<feature type="domain" description="Mannitol dehydrogenase C-terminal" evidence="9">
    <location>
        <begin position="186"/>
        <end position="343"/>
    </location>
</feature>
<comment type="catalytic activity">
    <reaction evidence="6 7">
        <text>D-mannitol 1-phosphate + NAD(+) = beta-D-fructose 6-phosphate + NADH + H(+)</text>
        <dbReference type="Rhea" id="RHEA:19661"/>
        <dbReference type="ChEBI" id="CHEBI:15378"/>
        <dbReference type="ChEBI" id="CHEBI:57540"/>
        <dbReference type="ChEBI" id="CHEBI:57634"/>
        <dbReference type="ChEBI" id="CHEBI:57945"/>
        <dbReference type="ChEBI" id="CHEBI:61381"/>
        <dbReference type="EC" id="1.1.1.17"/>
    </reaction>
</comment>
<dbReference type="SUPFAM" id="SSF51735">
    <property type="entry name" value="NAD(P)-binding Rossmann-fold domains"/>
    <property type="match status" value="1"/>
</dbReference>
<dbReference type="STRING" id="722438.F539_03665"/>
<dbReference type="GO" id="GO:0019592">
    <property type="term" value="P:mannitol catabolic process"/>
    <property type="evidence" value="ECO:0007669"/>
    <property type="project" value="TreeGrafter"/>
</dbReference>
<organism evidence="10 11">
    <name type="scientific">Mycoplasmoides pneumoniae (strain ATCC 15531 / DSM 23978 / CIP 103766 / NBRC 14401 / NCTC 10119 / FH)</name>
    <name type="common">Mycoplasma pneumoniae</name>
    <dbReference type="NCBI Taxonomy" id="722438"/>
    <lineage>
        <taxon>Bacteria</taxon>
        <taxon>Bacillati</taxon>
        <taxon>Mycoplasmatota</taxon>
        <taxon>Mycoplasmoidales</taxon>
        <taxon>Mycoplasmoidaceae</taxon>
        <taxon>Mycoplasmoides</taxon>
    </lineage>
</organism>
<evidence type="ECO:0000256" key="2">
    <source>
        <dbReference type="ARBA" id="ARBA00012939"/>
    </source>
</evidence>
<name>A0A0H3DLK4_MYCPB</name>
<dbReference type="NCBIfam" id="NF002651">
    <property type="entry name" value="PRK02318.2-4"/>
    <property type="match status" value="1"/>
</dbReference>
<dbReference type="InterPro" id="IPR013328">
    <property type="entry name" value="6PGD_dom2"/>
</dbReference>
<dbReference type="HOGENOM" id="CLU_036089_2_0_14"/>
<dbReference type="InterPro" id="IPR008927">
    <property type="entry name" value="6-PGluconate_DH-like_C_sf"/>
</dbReference>
<accession>A0A0H3DLK4</accession>
<protein>
    <recommendedName>
        <fullName evidence="3 7">Mannitol-1-phosphate 5-dehydrogenase</fullName>
        <ecNumber evidence="2 7">1.1.1.17</ecNumber>
    </recommendedName>
</protein>
<dbReference type="PANTHER" id="PTHR30524">
    <property type="entry name" value="MANNITOL-1-PHOSPHATE 5-DEHYDROGENASE"/>
    <property type="match status" value="1"/>
</dbReference>
<comment type="similarity">
    <text evidence="1 7">Belongs to the mannitol dehydrogenase family.</text>
</comment>
<evidence type="ECO:0000313" key="11">
    <source>
        <dbReference type="Proteomes" id="UP000007756"/>
    </source>
</evidence>
<dbReference type="GO" id="GO:0008926">
    <property type="term" value="F:mannitol-1-phosphate 5-dehydrogenase activity"/>
    <property type="evidence" value="ECO:0007669"/>
    <property type="project" value="UniProtKB-UniRule"/>
</dbReference>
<evidence type="ECO:0000256" key="7">
    <source>
        <dbReference type="HAMAP-Rule" id="MF_00196"/>
    </source>
</evidence>
<feature type="domain" description="Mannitol dehydrogenase N-terminal" evidence="8">
    <location>
        <begin position="5"/>
        <end position="176"/>
    </location>
</feature>
<dbReference type="PaxDb" id="722438-MPNE_0760"/>
<evidence type="ECO:0000256" key="6">
    <source>
        <dbReference type="ARBA" id="ARBA00048615"/>
    </source>
</evidence>
<dbReference type="InterPro" id="IPR013118">
    <property type="entry name" value="Mannitol_DH_C"/>
</dbReference>
<dbReference type="InterPro" id="IPR013131">
    <property type="entry name" value="Mannitol_DH_N"/>
</dbReference>
<feature type="binding site" evidence="7">
    <location>
        <begin position="6"/>
        <end position="17"/>
    </location>
    <ligand>
        <name>NAD(+)</name>
        <dbReference type="ChEBI" id="CHEBI:57540"/>
    </ligand>
</feature>
<dbReference type="Gene3D" id="1.10.1040.10">
    <property type="entry name" value="N-(1-d-carboxylethyl)-l-norvaline Dehydrogenase, domain 2"/>
    <property type="match status" value="1"/>
</dbReference>
<evidence type="ECO:0000256" key="3">
    <source>
        <dbReference type="ARBA" id="ARBA00016219"/>
    </source>
</evidence>
<dbReference type="GO" id="GO:0005829">
    <property type="term" value="C:cytosol"/>
    <property type="evidence" value="ECO:0007669"/>
    <property type="project" value="TreeGrafter"/>
</dbReference>
<dbReference type="Pfam" id="PF01232">
    <property type="entry name" value="Mannitol_dh"/>
    <property type="match status" value="1"/>
</dbReference>
<dbReference type="PANTHER" id="PTHR30524:SF0">
    <property type="entry name" value="ALTRONATE OXIDOREDUCTASE-RELATED"/>
    <property type="match status" value="1"/>
</dbReference>
<evidence type="ECO:0000256" key="4">
    <source>
        <dbReference type="ARBA" id="ARBA00023002"/>
    </source>
</evidence>
<evidence type="ECO:0000313" key="10">
    <source>
        <dbReference type="EMBL" id="ADK87166.1"/>
    </source>
</evidence>
<dbReference type="PATRIC" id="fig|722438.3.peg.740"/>
<evidence type="ECO:0000256" key="5">
    <source>
        <dbReference type="ARBA" id="ARBA00023027"/>
    </source>
</evidence>
<dbReference type="InterPro" id="IPR036291">
    <property type="entry name" value="NAD(P)-bd_dom_sf"/>
</dbReference>
<evidence type="ECO:0000259" key="9">
    <source>
        <dbReference type="Pfam" id="PF08125"/>
    </source>
</evidence>